<protein>
    <submittedName>
        <fullName evidence="5">Sensor histidine kinase</fullName>
    </submittedName>
</protein>
<evidence type="ECO:0000313" key="5">
    <source>
        <dbReference type="EMBL" id="MFD1524344.1"/>
    </source>
</evidence>
<name>A0ABW4FAA5_9PSEU</name>
<dbReference type="CDD" id="cd16917">
    <property type="entry name" value="HATPase_UhpB-NarQ-NarX-like"/>
    <property type="match status" value="1"/>
</dbReference>
<organism evidence="5 6">
    <name type="scientific">Pseudonocardia yunnanensis</name>
    <dbReference type="NCBI Taxonomy" id="58107"/>
    <lineage>
        <taxon>Bacteria</taxon>
        <taxon>Bacillati</taxon>
        <taxon>Actinomycetota</taxon>
        <taxon>Actinomycetes</taxon>
        <taxon>Pseudonocardiales</taxon>
        <taxon>Pseudonocardiaceae</taxon>
        <taxon>Pseudonocardia</taxon>
    </lineage>
</organism>
<dbReference type="Pfam" id="PF02518">
    <property type="entry name" value="HATPase_c"/>
    <property type="match status" value="1"/>
</dbReference>
<comment type="caution">
    <text evidence="5">The sequence shown here is derived from an EMBL/GenBank/DDBJ whole genome shotgun (WGS) entry which is preliminary data.</text>
</comment>
<dbReference type="RefSeq" id="WP_344717424.1">
    <property type="nucleotide sequence ID" value="NZ_BAAAUS010000001.1"/>
</dbReference>
<keyword evidence="1" id="KW-0808">Transferase</keyword>
<keyword evidence="2 5" id="KW-0418">Kinase</keyword>
<dbReference type="InterPro" id="IPR036890">
    <property type="entry name" value="HATPase_C_sf"/>
</dbReference>
<accession>A0ABW4FAA5</accession>
<dbReference type="PANTHER" id="PTHR24421">
    <property type="entry name" value="NITRATE/NITRITE SENSOR PROTEIN NARX-RELATED"/>
    <property type="match status" value="1"/>
</dbReference>
<dbReference type="GO" id="GO:0016301">
    <property type="term" value="F:kinase activity"/>
    <property type="evidence" value="ECO:0007669"/>
    <property type="project" value="UniProtKB-KW"/>
</dbReference>
<dbReference type="Gene3D" id="3.30.565.10">
    <property type="entry name" value="Histidine kinase-like ATPase, C-terminal domain"/>
    <property type="match status" value="1"/>
</dbReference>
<evidence type="ECO:0000256" key="2">
    <source>
        <dbReference type="ARBA" id="ARBA00022777"/>
    </source>
</evidence>
<feature type="domain" description="Histidine kinase/HSP90-like ATPase" evidence="4">
    <location>
        <begin position="1"/>
        <end position="81"/>
    </location>
</feature>
<keyword evidence="6" id="KW-1185">Reference proteome</keyword>
<sequence>MTNTAKHAHASTVHVEAYTIRDAGGDLLRVRVRDDGRGGADVTGGFGLLGLKDRAEALGGRLMVLSAPGTGTTVHAELPLSRAHAVPG</sequence>
<dbReference type="InterPro" id="IPR003594">
    <property type="entry name" value="HATPase_dom"/>
</dbReference>
<evidence type="ECO:0000256" key="3">
    <source>
        <dbReference type="ARBA" id="ARBA00023012"/>
    </source>
</evidence>
<evidence type="ECO:0000256" key="1">
    <source>
        <dbReference type="ARBA" id="ARBA00022679"/>
    </source>
</evidence>
<dbReference type="EMBL" id="JBHUCO010000082">
    <property type="protein sequence ID" value="MFD1524344.1"/>
    <property type="molecule type" value="Genomic_DNA"/>
</dbReference>
<keyword evidence="3" id="KW-0902">Two-component regulatory system</keyword>
<dbReference type="Proteomes" id="UP001597114">
    <property type="component" value="Unassembled WGS sequence"/>
</dbReference>
<dbReference type="InterPro" id="IPR050482">
    <property type="entry name" value="Sensor_HK_TwoCompSys"/>
</dbReference>
<reference evidence="6" key="1">
    <citation type="journal article" date="2019" name="Int. J. Syst. Evol. Microbiol.">
        <title>The Global Catalogue of Microorganisms (GCM) 10K type strain sequencing project: providing services to taxonomists for standard genome sequencing and annotation.</title>
        <authorList>
            <consortium name="The Broad Institute Genomics Platform"/>
            <consortium name="The Broad Institute Genome Sequencing Center for Infectious Disease"/>
            <person name="Wu L."/>
            <person name="Ma J."/>
        </authorList>
    </citation>
    <scope>NUCLEOTIDE SEQUENCE [LARGE SCALE GENOMIC DNA]</scope>
    <source>
        <strain evidence="6">CCM 7043</strain>
    </source>
</reference>
<evidence type="ECO:0000313" key="6">
    <source>
        <dbReference type="Proteomes" id="UP001597114"/>
    </source>
</evidence>
<evidence type="ECO:0000259" key="4">
    <source>
        <dbReference type="Pfam" id="PF02518"/>
    </source>
</evidence>
<proteinExistence type="predicted"/>
<gene>
    <name evidence="5" type="ORF">ACFSJD_43140</name>
</gene>
<dbReference type="SUPFAM" id="SSF55874">
    <property type="entry name" value="ATPase domain of HSP90 chaperone/DNA topoisomerase II/histidine kinase"/>
    <property type="match status" value="1"/>
</dbReference>